<dbReference type="SMART" id="SM00448">
    <property type="entry name" value="REC"/>
    <property type="match status" value="1"/>
</dbReference>
<reference evidence="10 11" key="2">
    <citation type="submission" date="2018-03" db="EMBL/GenBank/DDBJ databases">
        <title>The ancient ancestry and fast evolution of plastids.</title>
        <authorList>
            <person name="Moore K.R."/>
            <person name="Magnabosco C."/>
            <person name="Momper L."/>
            <person name="Gold D.A."/>
            <person name="Bosak T."/>
            <person name="Fournier G.P."/>
        </authorList>
    </citation>
    <scope>NUCLEOTIDE SEQUENCE [LARGE SCALE GENOMIC DNA]</scope>
    <source>
        <strain evidence="10 11">ULC18</strain>
    </source>
</reference>
<keyword evidence="5" id="KW-0804">Transcription</keyword>
<evidence type="ECO:0000259" key="9">
    <source>
        <dbReference type="PROSITE" id="PS51755"/>
    </source>
</evidence>
<dbReference type="InterPro" id="IPR001789">
    <property type="entry name" value="Sig_transdc_resp-reg_receiver"/>
</dbReference>
<reference evidence="11" key="1">
    <citation type="submission" date="2018-02" db="EMBL/GenBank/DDBJ databases">
        <authorList>
            <person name="Moore K."/>
            <person name="Momper L."/>
        </authorList>
    </citation>
    <scope>NUCLEOTIDE SEQUENCE [LARGE SCALE GENOMIC DNA]</scope>
    <source>
        <strain evidence="11">ULC18</strain>
    </source>
</reference>
<evidence type="ECO:0000256" key="3">
    <source>
        <dbReference type="ARBA" id="ARBA00023015"/>
    </source>
</evidence>
<evidence type="ECO:0000256" key="4">
    <source>
        <dbReference type="ARBA" id="ARBA00023125"/>
    </source>
</evidence>
<evidence type="ECO:0000256" key="7">
    <source>
        <dbReference type="PROSITE-ProRule" id="PRU01091"/>
    </source>
</evidence>
<dbReference type="Gene3D" id="3.40.50.2300">
    <property type="match status" value="1"/>
</dbReference>
<dbReference type="GO" id="GO:0005829">
    <property type="term" value="C:cytosol"/>
    <property type="evidence" value="ECO:0007669"/>
    <property type="project" value="TreeGrafter"/>
</dbReference>
<proteinExistence type="predicted"/>
<dbReference type="SUPFAM" id="SSF52172">
    <property type="entry name" value="CheY-like"/>
    <property type="match status" value="1"/>
</dbReference>
<accession>A0A2T1DXG0</accession>
<name>A0A2T1DXG0_9CYAN</name>
<dbReference type="PANTHER" id="PTHR48111">
    <property type="entry name" value="REGULATOR OF RPOS"/>
    <property type="match status" value="1"/>
</dbReference>
<dbReference type="Proteomes" id="UP000239576">
    <property type="component" value="Unassembled WGS sequence"/>
</dbReference>
<feature type="modified residue" description="4-aspartylphosphate" evidence="6">
    <location>
        <position position="53"/>
    </location>
</feature>
<dbReference type="InterPro" id="IPR001867">
    <property type="entry name" value="OmpR/PhoB-type_DNA-bd"/>
</dbReference>
<keyword evidence="2" id="KW-0902">Two-component regulatory system</keyword>
<evidence type="ECO:0000256" key="1">
    <source>
        <dbReference type="ARBA" id="ARBA00022553"/>
    </source>
</evidence>
<dbReference type="GO" id="GO:0006355">
    <property type="term" value="P:regulation of DNA-templated transcription"/>
    <property type="evidence" value="ECO:0007669"/>
    <property type="project" value="InterPro"/>
</dbReference>
<dbReference type="CDD" id="cd17574">
    <property type="entry name" value="REC_OmpR"/>
    <property type="match status" value="1"/>
</dbReference>
<dbReference type="InterPro" id="IPR011006">
    <property type="entry name" value="CheY-like_superfamily"/>
</dbReference>
<comment type="caution">
    <text evidence="10">The sequence shown here is derived from an EMBL/GenBank/DDBJ whole genome shotgun (WGS) entry which is preliminary data.</text>
</comment>
<evidence type="ECO:0000313" key="11">
    <source>
        <dbReference type="Proteomes" id="UP000239576"/>
    </source>
</evidence>
<keyword evidence="1 6" id="KW-0597">Phosphoprotein</keyword>
<dbReference type="CDD" id="cd00383">
    <property type="entry name" value="trans_reg_C"/>
    <property type="match status" value="1"/>
</dbReference>
<feature type="domain" description="OmpR/PhoB-type" evidence="9">
    <location>
        <begin position="126"/>
        <end position="224"/>
    </location>
</feature>
<dbReference type="RefSeq" id="WP_106259299.1">
    <property type="nucleotide sequence ID" value="NZ_CAWNSW010000144.1"/>
</dbReference>
<dbReference type="SMART" id="SM00862">
    <property type="entry name" value="Trans_reg_C"/>
    <property type="match status" value="1"/>
</dbReference>
<evidence type="ECO:0000256" key="6">
    <source>
        <dbReference type="PROSITE-ProRule" id="PRU00169"/>
    </source>
</evidence>
<dbReference type="PANTHER" id="PTHR48111:SF22">
    <property type="entry name" value="REGULATOR OF RPOS"/>
    <property type="match status" value="1"/>
</dbReference>
<gene>
    <name evidence="10" type="ORF">C7B82_24205</name>
</gene>
<dbReference type="PROSITE" id="PS51755">
    <property type="entry name" value="OMPR_PHOB"/>
    <property type="match status" value="1"/>
</dbReference>
<keyword evidence="4 7" id="KW-0238">DNA-binding</keyword>
<keyword evidence="11" id="KW-1185">Reference proteome</keyword>
<dbReference type="PROSITE" id="PS50110">
    <property type="entry name" value="RESPONSE_REGULATORY"/>
    <property type="match status" value="1"/>
</dbReference>
<dbReference type="GO" id="GO:0000156">
    <property type="term" value="F:phosphorelay response regulator activity"/>
    <property type="evidence" value="ECO:0007669"/>
    <property type="project" value="TreeGrafter"/>
</dbReference>
<sequence>MAAHILLVEDEVKLARFVELELSSEGYRVSVAHDGMSGLSLARESEPDLAILDWMLPGLTGVELCRRLRATGSKVPVILLTARDEVGDRVTGLDAGADDYVVKPFSIEELLARIRAHLRRTQEADEDLAQFEDLSLNRRTREVHRGERAIDLTAKEFDLLEYLLNHPRQVYTRDQILEKVWGYDFMGDSNIIEVYVRYLRLKLEEKGEKRLIHTVRGVGYALREQ</sequence>
<dbReference type="InterPro" id="IPR036388">
    <property type="entry name" value="WH-like_DNA-bd_sf"/>
</dbReference>
<feature type="DNA-binding region" description="OmpR/PhoB-type" evidence="7">
    <location>
        <begin position="126"/>
        <end position="224"/>
    </location>
</feature>
<dbReference type="FunFam" id="1.10.10.10:FF:000005">
    <property type="entry name" value="Two-component system response regulator"/>
    <property type="match status" value="1"/>
</dbReference>
<dbReference type="Gene3D" id="1.10.10.10">
    <property type="entry name" value="Winged helix-like DNA-binding domain superfamily/Winged helix DNA-binding domain"/>
    <property type="match status" value="1"/>
</dbReference>
<dbReference type="OrthoDB" id="508982at2"/>
<dbReference type="GO" id="GO:0000976">
    <property type="term" value="F:transcription cis-regulatory region binding"/>
    <property type="evidence" value="ECO:0007669"/>
    <property type="project" value="TreeGrafter"/>
</dbReference>
<dbReference type="Gene3D" id="6.10.250.690">
    <property type="match status" value="1"/>
</dbReference>
<dbReference type="AlphaFoldDB" id="A0A2T1DXG0"/>
<feature type="domain" description="Response regulatory" evidence="8">
    <location>
        <begin position="4"/>
        <end position="118"/>
    </location>
</feature>
<evidence type="ECO:0000256" key="5">
    <source>
        <dbReference type="ARBA" id="ARBA00023163"/>
    </source>
</evidence>
<dbReference type="EMBL" id="PVWK01000129">
    <property type="protein sequence ID" value="PSB25196.1"/>
    <property type="molecule type" value="Genomic_DNA"/>
</dbReference>
<dbReference type="GO" id="GO:0032993">
    <property type="term" value="C:protein-DNA complex"/>
    <property type="evidence" value="ECO:0007669"/>
    <property type="project" value="TreeGrafter"/>
</dbReference>
<dbReference type="Pfam" id="PF00072">
    <property type="entry name" value="Response_reg"/>
    <property type="match status" value="1"/>
</dbReference>
<organism evidence="10 11">
    <name type="scientific">Stenomitos frigidus ULC18</name>
    <dbReference type="NCBI Taxonomy" id="2107698"/>
    <lineage>
        <taxon>Bacteria</taxon>
        <taxon>Bacillati</taxon>
        <taxon>Cyanobacteriota</taxon>
        <taxon>Cyanophyceae</taxon>
        <taxon>Leptolyngbyales</taxon>
        <taxon>Leptolyngbyaceae</taxon>
        <taxon>Stenomitos</taxon>
    </lineage>
</organism>
<evidence type="ECO:0000313" key="10">
    <source>
        <dbReference type="EMBL" id="PSB25196.1"/>
    </source>
</evidence>
<dbReference type="Pfam" id="PF00486">
    <property type="entry name" value="Trans_reg_C"/>
    <property type="match status" value="1"/>
</dbReference>
<dbReference type="InterPro" id="IPR039420">
    <property type="entry name" value="WalR-like"/>
</dbReference>
<keyword evidence="3" id="KW-0805">Transcription regulation</keyword>
<evidence type="ECO:0000259" key="8">
    <source>
        <dbReference type="PROSITE" id="PS50110"/>
    </source>
</evidence>
<evidence type="ECO:0000256" key="2">
    <source>
        <dbReference type="ARBA" id="ARBA00023012"/>
    </source>
</evidence>
<protein>
    <submittedName>
        <fullName evidence="10">DNA-binding response regulator</fullName>
    </submittedName>
</protein>
<dbReference type="FunFam" id="3.40.50.2300:FF:000001">
    <property type="entry name" value="DNA-binding response regulator PhoB"/>
    <property type="match status" value="1"/>
</dbReference>